<name>A0A0A9WME7_LYGHE</name>
<evidence type="ECO:0000256" key="1">
    <source>
        <dbReference type="SAM" id="MobiDB-lite"/>
    </source>
</evidence>
<feature type="compositionally biased region" description="Polar residues" evidence="1">
    <location>
        <begin position="14"/>
        <end position="33"/>
    </location>
</feature>
<feature type="compositionally biased region" description="Polar residues" evidence="1">
    <location>
        <begin position="102"/>
        <end position="121"/>
    </location>
</feature>
<feature type="region of interest" description="Disordered" evidence="1">
    <location>
        <begin position="1"/>
        <end position="74"/>
    </location>
</feature>
<dbReference type="EMBL" id="GBHO01034630">
    <property type="protein sequence ID" value="JAG08974.1"/>
    <property type="molecule type" value="Transcribed_RNA"/>
</dbReference>
<reference evidence="2" key="2">
    <citation type="submission" date="2014-07" db="EMBL/GenBank/DDBJ databases">
        <authorList>
            <person name="Hull J."/>
        </authorList>
    </citation>
    <scope>NUCLEOTIDE SEQUENCE</scope>
</reference>
<feature type="region of interest" description="Disordered" evidence="1">
    <location>
        <begin position="94"/>
        <end position="121"/>
    </location>
</feature>
<protein>
    <submittedName>
        <fullName evidence="2">NEDD4-like E3 ubiquitin-protein ligase WWP1</fullName>
    </submittedName>
</protein>
<feature type="compositionally biased region" description="Polar residues" evidence="1">
    <location>
        <begin position="55"/>
        <end position="66"/>
    </location>
</feature>
<reference evidence="2" key="1">
    <citation type="journal article" date="2014" name="PLoS ONE">
        <title>Transcriptome-Based Identification of ABC Transporters in the Western Tarnished Plant Bug Lygus hesperus.</title>
        <authorList>
            <person name="Hull J.J."/>
            <person name="Chaney K."/>
            <person name="Geib S.M."/>
            <person name="Fabrick J.A."/>
            <person name="Brent C.S."/>
            <person name="Walsh D."/>
            <person name="Lavine L.C."/>
        </authorList>
    </citation>
    <scope>NUCLEOTIDE SEQUENCE</scope>
</reference>
<sequence length="138" mass="14740">MSPKSNVHAHDMRGSTSTRPPADTNTHATSGTVSALRKPLYSTKSTMVSRKPVQTAESSSKTTNVIPHQGADVQARSRLKVDLDVRVKSGAKVAMSRKSKTDANATSKSQQKIVASSTSTAATVHDPDTYEYKSKVVP</sequence>
<accession>A0A0A9WME7</accession>
<organism evidence="2">
    <name type="scientific">Lygus hesperus</name>
    <name type="common">Western plant bug</name>
    <dbReference type="NCBI Taxonomy" id="30085"/>
    <lineage>
        <taxon>Eukaryota</taxon>
        <taxon>Metazoa</taxon>
        <taxon>Ecdysozoa</taxon>
        <taxon>Arthropoda</taxon>
        <taxon>Hexapoda</taxon>
        <taxon>Insecta</taxon>
        <taxon>Pterygota</taxon>
        <taxon>Neoptera</taxon>
        <taxon>Paraneoptera</taxon>
        <taxon>Hemiptera</taxon>
        <taxon>Heteroptera</taxon>
        <taxon>Panheteroptera</taxon>
        <taxon>Cimicomorpha</taxon>
        <taxon>Miridae</taxon>
        <taxon>Mirini</taxon>
        <taxon>Lygus</taxon>
    </lineage>
</organism>
<evidence type="ECO:0000313" key="2">
    <source>
        <dbReference type="EMBL" id="JAG08974.1"/>
    </source>
</evidence>
<dbReference type="AlphaFoldDB" id="A0A0A9WME7"/>
<gene>
    <name evidence="2" type="primary">WWP1</name>
    <name evidence="2" type="ORF">CM83_14187</name>
</gene>
<proteinExistence type="predicted"/>